<keyword evidence="2" id="KW-0378">Hydrolase</keyword>
<dbReference type="RefSeq" id="WP_306946552.1">
    <property type="nucleotide sequence ID" value="NZ_CP132976.1"/>
</dbReference>
<feature type="domain" description="Calcineurin-like phosphoesterase" evidence="1">
    <location>
        <begin position="34"/>
        <end position="126"/>
    </location>
</feature>
<organism evidence="2 3">
    <name type="scientific">Achromobacter seleniivolatilans</name>
    <dbReference type="NCBI Taxonomy" id="3047478"/>
    <lineage>
        <taxon>Bacteria</taxon>
        <taxon>Pseudomonadati</taxon>
        <taxon>Pseudomonadota</taxon>
        <taxon>Betaproteobacteria</taxon>
        <taxon>Burkholderiales</taxon>
        <taxon>Alcaligenaceae</taxon>
        <taxon>Achromobacter</taxon>
    </lineage>
</organism>
<proteinExistence type="predicted"/>
<dbReference type="GO" id="GO:0016787">
    <property type="term" value="F:hydrolase activity"/>
    <property type="evidence" value="ECO:0007669"/>
    <property type="project" value="UniProtKB-KW"/>
</dbReference>
<sequence>MPELHDGALTITLAGEPVVLLPARAMYWPARSRLIIADLHLGKSHVFRRAGIAVPRGATQDDLLRLSDLVAATGARQLWIVGDVLHGPASQAAWRDTWERWRRQHAALDVAVLIGNHDRALDGASLGLHQLGEAQEDGPFLFRHVPQADPQGRHVIAGHVHPKTRVPGIPRSWPAFWLRPAVTVLPAFSEFTGGYAVQAGQGDALVACIAGQTLPIGLPERATTVPARSG</sequence>
<dbReference type="EC" id="3.1.-.-" evidence="2"/>
<keyword evidence="3" id="KW-1185">Reference proteome</keyword>
<evidence type="ECO:0000313" key="2">
    <source>
        <dbReference type="EMBL" id="WMD22086.1"/>
    </source>
</evidence>
<reference evidence="2 3" key="1">
    <citation type="submission" date="2023-08" db="EMBL/GenBank/DDBJ databases">
        <title>Achromobacter seleniivolatilans sp. nov., isolated from seleniferous soil.</title>
        <authorList>
            <person name="Zhang S."/>
            <person name="Li K."/>
            <person name="Peng J."/>
            <person name="Zhao Q."/>
            <person name="Wang H."/>
            <person name="Guo Y."/>
        </authorList>
    </citation>
    <scope>NUCLEOTIDE SEQUENCE [LARGE SCALE GENOMIC DNA]</scope>
    <source>
        <strain evidence="2 3">R39</strain>
    </source>
</reference>
<dbReference type="GO" id="GO:0016874">
    <property type="term" value="F:ligase activity"/>
    <property type="evidence" value="ECO:0007669"/>
    <property type="project" value="UniProtKB-KW"/>
</dbReference>
<dbReference type="InterPro" id="IPR026336">
    <property type="entry name" value="PdeM-like"/>
</dbReference>
<evidence type="ECO:0000313" key="3">
    <source>
        <dbReference type="Proteomes" id="UP001234798"/>
    </source>
</evidence>
<name>A0ABY9M515_9BURK</name>
<dbReference type="Gene3D" id="3.60.21.10">
    <property type="match status" value="1"/>
</dbReference>
<dbReference type="EMBL" id="CP132976">
    <property type="protein sequence ID" value="WMD22086.1"/>
    <property type="molecule type" value="Genomic_DNA"/>
</dbReference>
<keyword evidence="2" id="KW-0436">Ligase</keyword>
<dbReference type="Proteomes" id="UP001234798">
    <property type="component" value="Chromosome"/>
</dbReference>
<dbReference type="Pfam" id="PF00149">
    <property type="entry name" value="Metallophos"/>
    <property type="match status" value="1"/>
</dbReference>
<dbReference type="PIRSF" id="PIRSF000887">
    <property type="entry name" value="Pesterase_MJ0037"/>
    <property type="match status" value="1"/>
</dbReference>
<dbReference type="NCBIfam" id="TIGR04123">
    <property type="entry name" value="P_estr_lig_assc"/>
    <property type="match status" value="1"/>
</dbReference>
<dbReference type="InterPro" id="IPR029052">
    <property type="entry name" value="Metallo-depent_PP-like"/>
</dbReference>
<dbReference type="GO" id="GO:0004519">
    <property type="term" value="F:endonuclease activity"/>
    <property type="evidence" value="ECO:0007669"/>
    <property type="project" value="UniProtKB-KW"/>
</dbReference>
<dbReference type="PANTHER" id="PTHR39323:SF1">
    <property type="entry name" value="BLR1149 PROTEIN"/>
    <property type="match status" value="1"/>
</dbReference>
<dbReference type="SUPFAM" id="SSF56300">
    <property type="entry name" value="Metallo-dependent phosphatases"/>
    <property type="match status" value="1"/>
</dbReference>
<accession>A0ABY9M515</accession>
<keyword evidence="2" id="KW-0540">Nuclease</keyword>
<gene>
    <name evidence="2" type="primary">pdeM</name>
    <name evidence="2" type="ORF">RAS12_06850</name>
</gene>
<dbReference type="PANTHER" id="PTHR39323">
    <property type="entry name" value="BLR1149 PROTEIN"/>
    <property type="match status" value="1"/>
</dbReference>
<dbReference type="InterPro" id="IPR024173">
    <property type="entry name" value="Pesterase_MJ0037-like"/>
</dbReference>
<evidence type="ECO:0000259" key="1">
    <source>
        <dbReference type="Pfam" id="PF00149"/>
    </source>
</evidence>
<dbReference type="InterPro" id="IPR004843">
    <property type="entry name" value="Calcineurin-like_PHP"/>
</dbReference>
<keyword evidence="2" id="KW-0255">Endonuclease</keyword>
<protein>
    <submittedName>
        <fullName evidence="2">Ligase-associated DNA damage response endonuclease PdeM</fullName>
        <ecNumber evidence="2">3.1.-.-</ecNumber>
    </submittedName>
</protein>